<evidence type="ECO:0000313" key="2">
    <source>
        <dbReference type="Proteomes" id="UP001187471"/>
    </source>
</evidence>
<dbReference type="Proteomes" id="UP001187471">
    <property type="component" value="Unassembled WGS sequence"/>
</dbReference>
<accession>A0AA88QIA1</accession>
<gene>
    <name evidence="1" type="ORF">RJ640_003624</name>
</gene>
<sequence length="157" mass="17641">MSATVVSEAMVMMAAESQPKPNGDFEFVKCNCCRLTEECTTAYIDNILKRFNGRWICGLCGEAVKDEIMRCERLVSAEEAMNQHMSLCYKFNSAGPHQIFGRAFDIRDEADPVTECKLVKIDAKQPHQNCSVEALDWAGLTAVSQACRWLIRRLIAV</sequence>
<dbReference type="InterPro" id="IPR012876">
    <property type="entry name" value="DUF1677_pln"/>
</dbReference>
<reference evidence="1" key="1">
    <citation type="submission" date="2022-12" db="EMBL/GenBank/DDBJ databases">
        <title>Draft genome assemblies for two species of Escallonia (Escalloniales).</title>
        <authorList>
            <person name="Chanderbali A."/>
            <person name="Dervinis C."/>
            <person name="Anghel I."/>
            <person name="Soltis D."/>
            <person name="Soltis P."/>
            <person name="Zapata F."/>
        </authorList>
    </citation>
    <scope>NUCLEOTIDE SEQUENCE</scope>
    <source>
        <strain evidence="1">UCBG92.1500</strain>
        <tissue evidence="1">Leaf</tissue>
    </source>
</reference>
<keyword evidence="2" id="KW-1185">Reference proteome</keyword>
<organism evidence="1 2">
    <name type="scientific">Escallonia rubra</name>
    <dbReference type="NCBI Taxonomy" id="112253"/>
    <lineage>
        <taxon>Eukaryota</taxon>
        <taxon>Viridiplantae</taxon>
        <taxon>Streptophyta</taxon>
        <taxon>Embryophyta</taxon>
        <taxon>Tracheophyta</taxon>
        <taxon>Spermatophyta</taxon>
        <taxon>Magnoliopsida</taxon>
        <taxon>eudicotyledons</taxon>
        <taxon>Gunneridae</taxon>
        <taxon>Pentapetalae</taxon>
        <taxon>asterids</taxon>
        <taxon>campanulids</taxon>
        <taxon>Escalloniales</taxon>
        <taxon>Escalloniaceae</taxon>
        <taxon>Escallonia</taxon>
    </lineage>
</organism>
<protein>
    <submittedName>
        <fullName evidence="1">Uncharacterized protein</fullName>
    </submittedName>
</protein>
<dbReference type="AlphaFoldDB" id="A0AA88QIA1"/>
<name>A0AA88QIA1_9ASTE</name>
<proteinExistence type="predicted"/>
<dbReference type="Pfam" id="PF07911">
    <property type="entry name" value="DUF1677"/>
    <property type="match status" value="1"/>
</dbReference>
<dbReference type="PANTHER" id="PTHR33108:SF32">
    <property type="entry name" value="DUF1677 FAMILY PROTEIN (DUF1677)"/>
    <property type="match status" value="1"/>
</dbReference>
<dbReference type="EMBL" id="JAVXUO010002869">
    <property type="protein sequence ID" value="KAK2968937.1"/>
    <property type="molecule type" value="Genomic_DNA"/>
</dbReference>
<comment type="caution">
    <text evidence="1">The sequence shown here is derived from an EMBL/GenBank/DDBJ whole genome shotgun (WGS) entry which is preliminary data.</text>
</comment>
<evidence type="ECO:0000313" key="1">
    <source>
        <dbReference type="EMBL" id="KAK2968937.1"/>
    </source>
</evidence>
<dbReference type="PANTHER" id="PTHR33108">
    <property type="entry name" value="OS01G0745000 PROTEIN"/>
    <property type="match status" value="1"/>
</dbReference>